<evidence type="ECO:0000313" key="2">
    <source>
        <dbReference type="Proteomes" id="UP000183208"/>
    </source>
</evidence>
<dbReference type="Proteomes" id="UP000183208">
    <property type="component" value="Unassembled WGS sequence"/>
</dbReference>
<protein>
    <submittedName>
        <fullName evidence="1">Uncharacterized protein</fullName>
    </submittedName>
</protein>
<dbReference type="EMBL" id="FNTI01000001">
    <property type="protein sequence ID" value="SEC01435.1"/>
    <property type="molecule type" value="Genomic_DNA"/>
</dbReference>
<reference evidence="1 2" key="1">
    <citation type="submission" date="2016-10" db="EMBL/GenBank/DDBJ databases">
        <authorList>
            <person name="de Groot N.N."/>
        </authorList>
    </citation>
    <scope>NUCLEOTIDE SEQUENCE [LARGE SCALE GENOMIC DNA]</scope>
    <source>
        <strain evidence="1 2">GAS522</strain>
    </source>
</reference>
<proteinExistence type="predicted"/>
<accession>A0A1M7KTF6</accession>
<gene>
    <name evidence="1" type="ORF">SAMN05444171_0453</name>
</gene>
<organism evidence="1 2">
    <name type="scientific">Bradyrhizobium lablabi</name>
    <dbReference type="NCBI Taxonomy" id="722472"/>
    <lineage>
        <taxon>Bacteria</taxon>
        <taxon>Pseudomonadati</taxon>
        <taxon>Pseudomonadota</taxon>
        <taxon>Alphaproteobacteria</taxon>
        <taxon>Hyphomicrobiales</taxon>
        <taxon>Nitrobacteraceae</taxon>
        <taxon>Bradyrhizobium</taxon>
    </lineage>
</organism>
<dbReference type="AlphaFoldDB" id="A0A1M7KTF6"/>
<name>A0A1M7KTF6_9BRAD</name>
<evidence type="ECO:0000313" key="1">
    <source>
        <dbReference type="EMBL" id="SEC01435.1"/>
    </source>
</evidence>
<sequence>METDHGSVVADLRKLVPVAEGPSTHRLTGFL</sequence>